<evidence type="ECO:0000313" key="2">
    <source>
        <dbReference type="EMBL" id="ELU14299.1"/>
    </source>
</evidence>
<organism evidence="2">
    <name type="scientific">Capitella teleta</name>
    <name type="common">Polychaete worm</name>
    <dbReference type="NCBI Taxonomy" id="283909"/>
    <lineage>
        <taxon>Eukaryota</taxon>
        <taxon>Metazoa</taxon>
        <taxon>Spiralia</taxon>
        <taxon>Lophotrochozoa</taxon>
        <taxon>Annelida</taxon>
        <taxon>Polychaeta</taxon>
        <taxon>Sedentaria</taxon>
        <taxon>Scolecida</taxon>
        <taxon>Capitellidae</taxon>
        <taxon>Capitella</taxon>
    </lineage>
</organism>
<accession>R7V6V8</accession>
<dbReference type="EnsemblMetazoa" id="CapteT228572">
    <property type="protein sequence ID" value="CapteP228572"/>
    <property type="gene ID" value="CapteG228572"/>
</dbReference>
<dbReference type="EMBL" id="AMQN01004882">
    <property type="status" value="NOT_ANNOTATED_CDS"/>
    <property type="molecule type" value="Genomic_DNA"/>
</dbReference>
<feature type="compositionally biased region" description="Low complexity" evidence="1">
    <location>
        <begin position="179"/>
        <end position="189"/>
    </location>
</feature>
<dbReference type="SUPFAM" id="SSF54713">
    <property type="entry name" value="Elongation factor Ts (EF-Ts), dimerisation domain"/>
    <property type="match status" value="1"/>
</dbReference>
<feature type="compositionally biased region" description="Low complexity" evidence="1">
    <location>
        <begin position="122"/>
        <end position="132"/>
    </location>
</feature>
<feature type="compositionally biased region" description="Low complexity" evidence="1">
    <location>
        <begin position="60"/>
        <end position="74"/>
    </location>
</feature>
<name>R7V6V8_CAPTE</name>
<dbReference type="OrthoDB" id="10648875at2759"/>
<feature type="region of interest" description="Disordered" evidence="1">
    <location>
        <begin position="23"/>
        <end position="189"/>
    </location>
</feature>
<feature type="compositionally biased region" description="Pro residues" evidence="1">
    <location>
        <begin position="108"/>
        <end position="118"/>
    </location>
</feature>
<dbReference type="HOGENOM" id="CLU_622952_0_0_1"/>
<dbReference type="Gene3D" id="3.30.479.20">
    <property type="entry name" value="Elongation factor Ts, dimerisation domain"/>
    <property type="match status" value="1"/>
</dbReference>
<dbReference type="InterPro" id="IPR036402">
    <property type="entry name" value="EF-Ts_dimer_sf"/>
</dbReference>
<reference evidence="4" key="1">
    <citation type="submission" date="2012-12" db="EMBL/GenBank/DDBJ databases">
        <authorList>
            <person name="Hellsten U."/>
            <person name="Grimwood J."/>
            <person name="Chapman J.A."/>
            <person name="Shapiro H."/>
            <person name="Aerts A."/>
            <person name="Otillar R.P."/>
            <person name="Terry A.Y."/>
            <person name="Boore J.L."/>
            <person name="Simakov O."/>
            <person name="Marletaz F."/>
            <person name="Cho S.-J."/>
            <person name="Edsinger-Gonzales E."/>
            <person name="Havlak P."/>
            <person name="Kuo D.-H."/>
            <person name="Larsson T."/>
            <person name="Lv J."/>
            <person name="Arendt D."/>
            <person name="Savage R."/>
            <person name="Osoegawa K."/>
            <person name="de Jong P."/>
            <person name="Lindberg D.R."/>
            <person name="Seaver E.C."/>
            <person name="Weisblat D.A."/>
            <person name="Putnam N.H."/>
            <person name="Grigoriev I.V."/>
            <person name="Rokhsar D.S."/>
        </authorList>
    </citation>
    <scope>NUCLEOTIDE SEQUENCE</scope>
    <source>
        <strain evidence="4">I ESC-2004</strain>
    </source>
</reference>
<sequence>MPINASSTLNIQLMLQQGLQGIRLQGPTPSSSASSSASSSLVGVGGGGPTPSFQLQRQASETSSSGSTNSNRINTEAEVYAQINNIRRENTYTTTSVNSGTSTDEMITPPPPPPPPQEPIYSSTSCSTQTQTDLAEEEEAVTTHSPSSPPIPTRQYLPPEFGSDSGKGSMPEAGDDMRSLQSGSSGGECSELSLDFMPNGTEASTFEFQDHENIGPVAKQRPCRVGMVVIPGAALMVKMTINEEEFCDDPTVLDLLADITDVCWKEIRQQAKHEMINLTGQQLGKLKVRNNRACAEDVSELSQKLGVDIELSEGIFRRYEDTSNCHVANYMYEIVKTRGGCTLGKTGVVICLRKRNKYAPVDAFCEQLCEHIAIHKPRWVGKVDLSKVNKQNQQHLKALSDLAHKGFLLPQTFQFDPTINVAEAAKRSFVELLDFVHFYY</sequence>
<keyword evidence="4" id="KW-1185">Reference proteome</keyword>
<evidence type="ECO:0000313" key="3">
    <source>
        <dbReference type="EnsemblMetazoa" id="CapteP228572"/>
    </source>
</evidence>
<dbReference type="EMBL" id="KB294622">
    <property type="protein sequence ID" value="ELU14299.1"/>
    <property type="molecule type" value="Genomic_DNA"/>
</dbReference>
<evidence type="ECO:0000313" key="4">
    <source>
        <dbReference type="Proteomes" id="UP000014760"/>
    </source>
</evidence>
<feature type="compositionally biased region" description="Low complexity" evidence="1">
    <location>
        <begin position="23"/>
        <end position="42"/>
    </location>
</feature>
<dbReference type="Proteomes" id="UP000014760">
    <property type="component" value="Unassembled WGS sequence"/>
</dbReference>
<reference evidence="3" key="3">
    <citation type="submission" date="2015-06" db="UniProtKB">
        <authorList>
            <consortium name="EnsemblMetazoa"/>
        </authorList>
    </citation>
    <scope>IDENTIFICATION</scope>
</reference>
<dbReference type="AlphaFoldDB" id="R7V6V8"/>
<reference evidence="2 4" key="2">
    <citation type="journal article" date="2013" name="Nature">
        <title>Insights into bilaterian evolution from three spiralian genomes.</title>
        <authorList>
            <person name="Simakov O."/>
            <person name="Marletaz F."/>
            <person name="Cho S.J."/>
            <person name="Edsinger-Gonzales E."/>
            <person name="Havlak P."/>
            <person name="Hellsten U."/>
            <person name="Kuo D.H."/>
            <person name="Larsson T."/>
            <person name="Lv J."/>
            <person name="Arendt D."/>
            <person name="Savage R."/>
            <person name="Osoegawa K."/>
            <person name="de Jong P."/>
            <person name="Grimwood J."/>
            <person name="Chapman J.A."/>
            <person name="Shapiro H."/>
            <person name="Aerts A."/>
            <person name="Otillar R.P."/>
            <person name="Terry A.Y."/>
            <person name="Boore J.L."/>
            <person name="Grigoriev I.V."/>
            <person name="Lindberg D.R."/>
            <person name="Seaver E.C."/>
            <person name="Weisblat D.A."/>
            <person name="Putnam N.H."/>
            <person name="Rokhsar D.S."/>
        </authorList>
    </citation>
    <scope>NUCLEOTIDE SEQUENCE</scope>
    <source>
        <strain evidence="2 4">I ESC-2004</strain>
    </source>
</reference>
<proteinExistence type="predicted"/>
<feature type="compositionally biased region" description="Polar residues" evidence="1">
    <location>
        <begin position="91"/>
        <end position="105"/>
    </location>
</feature>
<gene>
    <name evidence="2" type="ORF">CAPTEDRAFT_228572</name>
</gene>
<protein>
    <submittedName>
        <fullName evidence="2 3">Uncharacterized protein</fullName>
    </submittedName>
</protein>
<evidence type="ECO:0000256" key="1">
    <source>
        <dbReference type="SAM" id="MobiDB-lite"/>
    </source>
</evidence>